<evidence type="ECO:0000313" key="11">
    <source>
        <dbReference type="EMBL" id="CAE1170144.1"/>
    </source>
</evidence>
<keyword evidence="9" id="KW-0472">Membrane</keyword>
<keyword evidence="1" id="KW-0217">Developmental protein</keyword>
<dbReference type="GO" id="GO:0007219">
    <property type="term" value="P:Notch signaling pathway"/>
    <property type="evidence" value="ECO:0007669"/>
    <property type="project" value="InterPro"/>
</dbReference>
<dbReference type="GO" id="GO:0016020">
    <property type="term" value="C:membrane"/>
    <property type="evidence" value="ECO:0007669"/>
    <property type="project" value="UniProtKB-SubCell"/>
</dbReference>
<dbReference type="AlphaFoldDB" id="A0A812B5B8"/>
<protein>
    <recommendedName>
        <fullName evidence="10">DSL domain-containing protein</fullName>
    </recommendedName>
</protein>
<evidence type="ECO:0000313" key="12">
    <source>
        <dbReference type="Proteomes" id="UP000597762"/>
    </source>
</evidence>
<keyword evidence="12" id="KW-1185">Reference proteome</keyword>
<sequence>MGLDASGKCCDSFFKTSNCFDSCDHQFHLCFKKKPSDKDCTLREVMTDSISSNSIEFGDRITNVTNPVRIKFDKWKGTFGLKITVSDHDDNDNDPVGSIDYEFKSSHRIKEENLTKELFSITFRIEISCDINYYGADCSTFCLPNAMCHCMESGELTCRTPLTTDIPTTTEVTEPRTANLLQSTNPDSSTRSTPESLTEFFVTSERLPKTRNLGMETSLAFEDITTKARVHSTLQRNAGGEQGRTVQARQTRIPPATKDGSTVILNCTHLTQFSYKDYQHKIKDHEDINMFTIELSIKDENVHIAYLLFNTIGSVFPSNKCLLEIVMLTQDLDVRNESREILVKYVARFNGTGFYLPLSTEETMLKPLSNYSAELFYAPSTPIEQKLPIVSKSISRLVVIIIGSCALFVIFTLLMLGMYFLCQIK</sequence>
<name>A0A812B5B8_ACAPH</name>
<evidence type="ECO:0000256" key="3">
    <source>
        <dbReference type="ARBA" id="ARBA00022692"/>
    </source>
</evidence>
<dbReference type="InterPro" id="IPR001774">
    <property type="entry name" value="DSL"/>
</dbReference>
<reference evidence="11" key="1">
    <citation type="submission" date="2021-01" db="EMBL/GenBank/DDBJ databases">
        <authorList>
            <person name="Li R."/>
            <person name="Bekaert M."/>
        </authorList>
    </citation>
    <scope>NUCLEOTIDE SEQUENCE</scope>
    <source>
        <strain evidence="11">Farmed</strain>
    </source>
</reference>
<dbReference type="Pfam" id="PF07657">
    <property type="entry name" value="MNNL"/>
    <property type="match status" value="1"/>
</dbReference>
<keyword evidence="3 9" id="KW-0812">Transmembrane</keyword>
<feature type="compositionally biased region" description="Polar residues" evidence="8">
    <location>
        <begin position="179"/>
        <end position="196"/>
    </location>
</feature>
<proteinExistence type="predicted"/>
<accession>A0A812B5B8</accession>
<dbReference type="Proteomes" id="UP000597762">
    <property type="component" value="Unassembled WGS sequence"/>
</dbReference>
<evidence type="ECO:0000256" key="7">
    <source>
        <dbReference type="ARBA" id="ARBA00023180"/>
    </source>
</evidence>
<keyword evidence="6" id="KW-1015">Disulfide bond</keyword>
<keyword evidence="2" id="KW-0245">EGF-like domain</keyword>
<dbReference type="EMBL" id="CAHIKZ030000358">
    <property type="protein sequence ID" value="CAE1170144.1"/>
    <property type="molecule type" value="Genomic_DNA"/>
</dbReference>
<evidence type="ECO:0000259" key="10">
    <source>
        <dbReference type="SMART" id="SM00051"/>
    </source>
</evidence>
<evidence type="ECO:0000256" key="9">
    <source>
        <dbReference type="SAM" id="Phobius"/>
    </source>
</evidence>
<gene>
    <name evidence="11" type="ORF">SPHA_10946</name>
</gene>
<evidence type="ECO:0000256" key="2">
    <source>
        <dbReference type="ARBA" id="ARBA00022536"/>
    </source>
</evidence>
<evidence type="ECO:0000256" key="6">
    <source>
        <dbReference type="ARBA" id="ARBA00023157"/>
    </source>
</evidence>
<feature type="transmembrane region" description="Helical" evidence="9">
    <location>
        <begin position="397"/>
        <end position="422"/>
    </location>
</feature>
<evidence type="ECO:0000256" key="4">
    <source>
        <dbReference type="ARBA" id="ARBA00022737"/>
    </source>
</evidence>
<keyword evidence="7" id="KW-0325">Glycoprotein</keyword>
<keyword evidence="5 9" id="KW-1133">Transmembrane helix</keyword>
<dbReference type="OrthoDB" id="5972999at2759"/>
<dbReference type="SMART" id="SM00051">
    <property type="entry name" value="DSL"/>
    <property type="match status" value="1"/>
</dbReference>
<keyword evidence="4" id="KW-0677">Repeat</keyword>
<dbReference type="InterPro" id="IPR011651">
    <property type="entry name" value="Notch_ligand_N"/>
</dbReference>
<evidence type="ECO:0000256" key="1">
    <source>
        <dbReference type="ARBA" id="ARBA00022473"/>
    </source>
</evidence>
<organism evidence="11 12">
    <name type="scientific">Acanthosepion pharaonis</name>
    <name type="common">Pharaoh cuttlefish</name>
    <name type="synonym">Sepia pharaonis</name>
    <dbReference type="NCBI Taxonomy" id="158019"/>
    <lineage>
        <taxon>Eukaryota</taxon>
        <taxon>Metazoa</taxon>
        <taxon>Spiralia</taxon>
        <taxon>Lophotrochozoa</taxon>
        <taxon>Mollusca</taxon>
        <taxon>Cephalopoda</taxon>
        <taxon>Coleoidea</taxon>
        <taxon>Decapodiformes</taxon>
        <taxon>Sepiida</taxon>
        <taxon>Sepiina</taxon>
        <taxon>Sepiidae</taxon>
        <taxon>Acanthosepion</taxon>
    </lineage>
</organism>
<comment type="caution">
    <text evidence="11">The sequence shown here is derived from an EMBL/GenBank/DDBJ whole genome shotgun (WGS) entry which is preliminary data.</text>
</comment>
<evidence type="ECO:0000256" key="5">
    <source>
        <dbReference type="ARBA" id="ARBA00022989"/>
    </source>
</evidence>
<feature type="region of interest" description="Disordered" evidence="8">
    <location>
        <begin position="178"/>
        <end position="197"/>
    </location>
</feature>
<evidence type="ECO:0000256" key="8">
    <source>
        <dbReference type="SAM" id="MobiDB-lite"/>
    </source>
</evidence>
<dbReference type="Gene3D" id="2.60.40.3510">
    <property type="match status" value="1"/>
</dbReference>
<feature type="domain" description="DSL" evidence="10">
    <location>
        <begin position="105"/>
        <end position="160"/>
    </location>
</feature>